<proteinExistence type="predicted"/>
<dbReference type="Proteomes" id="UP000294843">
    <property type="component" value="Unassembled WGS sequence"/>
</dbReference>
<comment type="caution">
    <text evidence="1">The sequence shown here is derived from an EMBL/GenBank/DDBJ whole genome shotgun (WGS) entry which is preliminary data.</text>
</comment>
<dbReference type="GO" id="GO:0003677">
    <property type="term" value="F:DNA binding"/>
    <property type="evidence" value="ECO:0007669"/>
    <property type="project" value="InterPro"/>
</dbReference>
<dbReference type="EMBL" id="SCWF01000001">
    <property type="protein sequence ID" value="TDM15723.1"/>
    <property type="molecule type" value="Genomic_DNA"/>
</dbReference>
<sequence>MLTNLEKVRKEKGVSLVDMADVLKLRYQTVSDKINGVSDFKFGEAVLIKNTFFPEYEIEFLFARENEFQEA</sequence>
<dbReference type="RefSeq" id="WP_133450923.1">
    <property type="nucleotide sequence ID" value="NZ_SCWF01000001.1"/>
</dbReference>
<organism evidence="1 2">
    <name type="scientific">Macrococcus bovicus</name>
    <dbReference type="NCBI Taxonomy" id="69968"/>
    <lineage>
        <taxon>Bacteria</taxon>
        <taxon>Bacillati</taxon>
        <taxon>Bacillota</taxon>
        <taxon>Bacilli</taxon>
        <taxon>Bacillales</taxon>
        <taxon>Staphylococcaceae</taxon>
        <taxon>Macrococcus</taxon>
    </lineage>
</organism>
<dbReference type="OrthoDB" id="2064246at2"/>
<evidence type="ECO:0000313" key="1">
    <source>
        <dbReference type="EMBL" id="TDM15723.1"/>
    </source>
</evidence>
<protein>
    <submittedName>
        <fullName evidence="1">XRE family transcriptional regulator</fullName>
    </submittedName>
</protein>
<dbReference type="InterPro" id="IPR010982">
    <property type="entry name" value="Lambda_DNA-bd_dom_sf"/>
</dbReference>
<accession>A0A4R6C3G9</accession>
<dbReference type="AlphaFoldDB" id="A0A4R6C3G9"/>
<name>A0A4R6C3G9_9STAP</name>
<reference evidence="1 2" key="1">
    <citation type="submission" date="2019-01" db="EMBL/GenBank/DDBJ databases">
        <title>Draft genome sequences of the type strains of six Macrococcus species.</title>
        <authorList>
            <person name="Mazhar S."/>
            <person name="Altermann E."/>
            <person name="Hill C."/>
            <person name="Mcauliffe O."/>
        </authorList>
    </citation>
    <scope>NUCLEOTIDE SEQUENCE [LARGE SCALE GENOMIC DNA]</scope>
    <source>
        <strain evidence="1 2">ATCC 51825</strain>
    </source>
</reference>
<gene>
    <name evidence="1" type="ORF">ERX55_02110</name>
</gene>
<dbReference type="SUPFAM" id="SSF47413">
    <property type="entry name" value="lambda repressor-like DNA-binding domains"/>
    <property type="match status" value="1"/>
</dbReference>
<keyword evidence="2" id="KW-1185">Reference proteome</keyword>
<evidence type="ECO:0000313" key="2">
    <source>
        <dbReference type="Proteomes" id="UP000294843"/>
    </source>
</evidence>